<protein>
    <submittedName>
        <fullName evidence="1">Uncharacterized protein</fullName>
    </submittedName>
</protein>
<evidence type="ECO:0000313" key="2">
    <source>
        <dbReference type="Proteomes" id="UP000001887"/>
    </source>
</evidence>
<sequence length="55" mass="6413">MRLELVSRNGGQRKNLPTCRADCLRCISTFCESKFPPREILTGQVWLTFKEDRDP</sequence>
<dbReference type="STRING" id="530564.Psta_2693"/>
<gene>
    <name evidence="1" type="ordered locus">Psta_2693</name>
</gene>
<proteinExistence type="predicted"/>
<keyword evidence="2" id="KW-1185">Reference proteome</keyword>
<dbReference type="Proteomes" id="UP000001887">
    <property type="component" value="Chromosome"/>
</dbReference>
<dbReference type="AlphaFoldDB" id="D2R6R1"/>
<name>D2R6R1_PIRSD</name>
<dbReference type="KEGG" id="psl:Psta_2693"/>
<reference evidence="1 2" key="1">
    <citation type="journal article" date="2009" name="Stand. Genomic Sci.">
        <title>Complete genome sequence of Pirellula staleyi type strain (ATCC 27377).</title>
        <authorList>
            <person name="Clum A."/>
            <person name="Tindall B.J."/>
            <person name="Sikorski J."/>
            <person name="Ivanova N."/>
            <person name="Mavrommatis K."/>
            <person name="Lucas S."/>
            <person name="Glavina del Rio T."/>
            <person name="Nolan M."/>
            <person name="Chen F."/>
            <person name="Tice H."/>
            <person name="Pitluck S."/>
            <person name="Cheng J.F."/>
            <person name="Chertkov O."/>
            <person name="Brettin T."/>
            <person name="Han C."/>
            <person name="Detter J.C."/>
            <person name="Kuske C."/>
            <person name="Bruce D."/>
            <person name="Goodwin L."/>
            <person name="Ovchinikova G."/>
            <person name="Pati A."/>
            <person name="Mikhailova N."/>
            <person name="Chen A."/>
            <person name="Palaniappan K."/>
            <person name="Land M."/>
            <person name="Hauser L."/>
            <person name="Chang Y.J."/>
            <person name="Jeffries C.D."/>
            <person name="Chain P."/>
            <person name="Rohde M."/>
            <person name="Goker M."/>
            <person name="Bristow J."/>
            <person name="Eisen J.A."/>
            <person name="Markowitz V."/>
            <person name="Hugenholtz P."/>
            <person name="Kyrpides N.C."/>
            <person name="Klenk H.P."/>
            <person name="Lapidus A."/>
        </authorList>
    </citation>
    <scope>NUCLEOTIDE SEQUENCE [LARGE SCALE GENOMIC DNA]</scope>
    <source>
        <strain evidence="2">ATCC 27377 / DSM 6068 / ICPB 4128</strain>
    </source>
</reference>
<evidence type="ECO:0000313" key="1">
    <source>
        <dbReference type="EMBL" id="ADB17361.1"/>
    </source>
</evidence>
<organism evidence="1 2">
    <name type="scientific">Pirellula staleyi (strain ATCC 27377 / DSM 6068 / ICPB 4128)</name>
    <name type="common">Pirella staleyi</name>
    <dbReference type="NCBI Taxonomy" id="530564"/>
    <lineage>
        <taxon>Bacteria</taxon>
        <taxon>Pseudomonadati</taxon>
        <taxon>Planctomycetota</taxon>
        <taxon>Planctomycetia</taxon>
        <taxon>Pirellulales</taxon>
        <taxon>Pirellulaceae</taxon>
        <taxon>Pirellula</taxon>
    </lineage>
</organism>
<accession>D2R6R1</accession>
<dbReference type="HOGENOM" id="CLU_3028337_0_0_0"/>
<dbReference type="EMBL" id="CP001848">
    <property type="protein sequence ID" value="ADB17361.1"/>
    <property type="molecule type" value="Genomic_DNA"/>
</dbReference>